<dbReference type="AlphaFoldDB" id="E8RV96"/>
<dbReference type="EMBL" id="CP002397">
    <property type="protein sequence ID" value="ADU15237.1"/>
    <property type="molecule type" value="Genomic_DNA"/>
</dbReference>
<dbReference type="Pfam" id="PF07715">
    <property type="entry name" value="Plug"/>
    <property type="match status" value="1"/>
</dbReference>
<dbReference type="Gene3D" id="2.40.170.20">
    <property type="entry name" value="TonB-dependent receptor, beta-barrel domain"/>
    <property type="match status" value="1"/>
</dbReference>
<keyword evidence="4" id="KW-0798">TonB box</keyword>
<dbReference type="SUPFAM" id="SSF56935">
    <property type="entry name" value="Porins"/>
    <property type="match status" value="1"/>
</dbReference>
<evidence type="ECO:0000256" key="1">
    <source>
        <dbReference type="ARBA" id="ARBA00004442"/>
    </source>
</evidence>
<feature type="chain" id="PRO_5003227079" evidence="5">
    <location>
        <begin position="32"/>
        <end position="1037"/>
    </location>
</feature>
<keyword evidence="3" id="KW-0998">Cell outer membrane</keyword>
<evidence type="ECO:0000313" key="8">
    <source>
        <dbReference type="EMBL" id="ADU15237.1"/>
    </source>
</evidence>
<keyword evidence="2 4" id="KW-0472">Membrane</keyword>
<keyword evidence="8" id="KW-0614">Plasmid</keyword>
<feature type="domain" description="TonB-dependent receptor plug" evidence="7">
    <location>
        <begin position="68"/>
        <end position="168"/>
    </location>
</feature>
<dbReference type="PANTHER" id="PTHR40980">
    <property type="entry name" value="PLUG DOMAIN-CONTAINING PROTEIN"/>
    <property type="match status" value="1"/>
</dbReference>
<reference evidence="9" key="1">
    <citation type="submission" date="2010-12" db="EMBL/GenBank/DDBJ databases">
        <title>Complete sequence of plasmid 1 of Asticcacaulis excentricus CB 48.</title>
        <authorList>
            <consortium name="US DOE Joint Genome Institute"/>
            <person name="Lucas S."/>
            <person name="Copeland A."/>
            <person name="Lapidus A."/>
            <person name="Cheng J.-F."/>
            <person name="Bruce D."/>
            <person name="Goodwin L."/>
            <person name="Pitluck S."/>
            <person name="Teshima H."/>
            <person name="Davenport K."/>
            <person name="Detter J.C."/>
            <person name="Han C."/>
            <person name="Tapia R."/>
            <person name="Land M."/>
            <person name="Hauser L."/>
            <person name="Jeffries C."/>
            <person name="Kyrpides N."/>
            <person name="Ivanova N."/>
            <person name="Ovchinnikova G."/>
            <person name="Brun Y.V."/>
            <person name="Woyke T."/>
        </authorList>
    </citation>
    <scope>NUCLEOTIDE SEQUENCE [LARGE SCALE GENOMIC DNA]</scope>
    <source>
        <strain evidence="9">ATCC 15261 / DSM 4724 / KCTC 12464 / NCIMB 9791 / VKM B-1370 / CB 48</strain>
        <plasmid evidence="9">pASTEX01</plasmid>
    </source>
</reference>
<evidence type="ECO:0000259" key="7">
    <source>
        <dbReference type="Pfam" id="PF07715"/>
    </source>
</evidence>
<dbReference type="NCBIfam" id="TIGR01782">
    <property type="entry name" value="TonB-Xanth-Caul"/>
    <property type="match status" value="1"/>
</dbReference>
<dbReference type="Proteomes" id="UP000001492">
    <property type="component" value="Plasmid pASTEX01"/>
</dbReference>
<comment type="similarity">
    <text evidence="4">Belongs to the TonB-dependent receptor family.</text>
</comment>
<keyword evidence="8" id="KW-0675">Receptor</keyword>
<dbReference type="eggNOG" id="COG4771">
    <property type="taxonomic scope" value="Bacteria"/>
</dbReference>
<evidence type="ECO:0000259" key="6">
    <source>
        <dbReference type="Pfam" id="PF00593"/>
    </source>
</evidence>
<feature type="signal peptide" evidence="5">
    <location>
        <begin position="1"/>
        <end position="31"/>
    </location>
</feature>
<dbReference type="InterPro" id="IPR012910">
    <property type="entry name" value="Plug_dom"/>
</dbReference>
<dbReference type="InterPro" id="IPR036942">
    <property type="entry name" value="Beta-barrel_TonB_sf"/>
</dbReference>
<sequence>MNKGAKLGGTGFRSALLGATVLMSMGATAYAQDAKPAAGGDVTEVVVTGFKRSVADAVRAKRNSIEISDGISSDGLGRFPDLNVGEALQRIPGIQINRESEGRNANIGLRGMPGYYARTTLNGQAFADPPYLETTGGADGTPMGAFNSDIFSAFSVQKSPMANSQSGGLSGNIDMQIAPALSRKDGGFVKGSYERNSLGGLGAPSATFGYNKHINSDFAVFGVLAIRKENFRRDTLRFNGYSRLGLLNSGLTKQQFADKYGAYYSSSATTCATDQTCGLSAVLGTSGYTAPSNVGSLAQGGVWSLGLMRQYTRMNVGTLITGSGGAEWRVNENLKMGVVGYYSERDLPDTVQYWQLNEPYMLSATATSSSTPYSIVTGLSTPVVMSNGYAVMEKTQVTNFDAKASTRMFSQRQAAEGIVANADWTNEKWKLSTVLTLTKSSNRSLETEADLRTIGNTAAGGANTLTRTLNTGFGELDGYSQVVSPQPQNAIFAMPFYDATSTAYQAGYWNWRPSAPTDLFSADSRYILHVAGTHRYADKTVESLQFDVDRTLDFGPLSSVAAGVRKEKNTYKMSGVRNMVYGIQSQNVTSSMLIKSPSADDFMEGNASINSNWYVIDPKPFLSAITPVTRYANGGLSELGFNIFYADGGFSGSNFEITNELLEAYFQAKFDTEVLGRRLRGNIGVRSETTDYTAQTLDRTARVTSNGGVGALADYTWNTYKSSYDHLLPSAIAVYDVRDDMVVRAAYYKTYVRPDPRTSSPVQTYSYSTNSLSTSTNIITDVTVSFAGNRLKPYTADSWDLSWEWYNRPNGLISIAYFRKKLSNRIANIADLSILCPADGGGWGYGPLSWDGTYCNATGATTTTNGVTTSYHVIGSGQYNISSPTYVSGLELNIQQNFDFLPGFWKNFGGSVNYAFTQAKQRGTGAAAVPFPGISKFNYNAILYYETPKFGVRAVYNWRSEYNLDGQGTYYGAARNAAARGQLDMSASYNVSDSITVSLDAYNLTNSYRKEYQGDERMIRQIDYDGRTITATVRATF</sequence>
<evidence type="ECO:0000256" key="2">
    <source>
        <dbReference type="ARBA" id="ARBA00023136"/>
    </source>
</evidence>
<dbReference type="KEGG" id="aex:Astex_3609"/>
<dbReference type="Pfam" id="PF00593">
    <property type="entry name" value="TonB_dep_Rec_b-barrel"/>
    <property type="match status" value="1"/>
</dbReference>
<keyword evidence="9" id="KW-1185">Reference proteome</keyword>
<gene>
    <name evidence="8" type="ordered locus">Astex_3609</name>
</gene>
<dbReference type="RefSeq" id="WP_013481051.1">
    <property type="nucleotide sequence ID" value="NC_014818.1"/>
</dbReference>
<dbReference type="Gene3D" id="2.170.130.10">
    <property type="entry name" value="TonB-dependent receptor, plug domain"/>
    <property type="match status" value="1"/>
</dbReference>
<dbReference type="eggNOG" id="COG1629">
    <property type="taxonomic scope" value="Bacteria"/>
</dbReference>
<name>E8RV96_ASTEC</name>
<dbReference type="InterPro" id="IPR010104">
    <property type="entry name" value="TonB_rcpt_bac"/>
</dbReference>
<protein>
    <submittedName>
        <fullName evidence="8">TonB-dependent receptor</fullName>
    </submittedName>
</protein>
<dbReference type="PANTHER" id="PTHR40980:SF3">
    <property type="entry name" value="TONB-DEPENDENT RECEPTOR-LIKE BETA-BARREL DOMAIN-CONTAINING PROTEIN"/>
    <property type="match status" value="1"/>
</dbReference>
<dbReference type="HOGENOM" id="CLU_006935_2_0_5"/>
<evidence type="ECO:0000256" key="5">
    <source>
        <dbReference type="SAM" id="SignalP"/>
    </source>
</evidence>
<keyword evidence="5" id="KW-0732">Signal</keyword>
<comment type="subcellular location">
    <subcellularLocation>
        <location evidence="1 4">Cell outer membrane</location>
    </subcellularLocation>
</comment>
<dbReference type="GO" id="GO:0009279">
    <property type="term" value="C:cell outer membrane"/>
    <property type="evidence" value="ECO:0007669"/>
    <property type="project" value="UniProtKB-SubCell"/>
</dbReference>
<organism evidence="8 9">
    <name type="scientific">Asticcacaulis excentricus (strain ATCC 15261 / DSM 4724 / KCTC 12464 / NCIMB 9791 / VKM B-1370 / CB 48)</name>
    <dbReference type="NCBI Taxonomy" id="573065"/>
    <lineage>
        <taxon>Bacteria</taxon>
        <taxon>Pseudomonadati</taxon>
        <taxon>Pseudomonadota</taxon>
        <taxon>Alphaproteobacteria</taxon>
        <taxon>Caulobacterales</taxon>
        <taxon>Caulobacteraceae</taxon>
        <taxon>Asticcacaulis</taxon>
    </lineage>
</organism>
<proteinExistence type="inferred from homology"/>
<feature type="domain" description="TonB-dependent receptor-like beta-barrel" evidence="6">
    <location>
        <begin position="497"/>
        <end position="1004"/>
    </location>
</feature>
<dbReference type="InterPro" id="IPR037066">
    <property type="entry name" value="Plug_dom_sf"/>
</dbReference>
<accession>E8RV96</accession>
<evidence type="ECO:0000313" key="9">
    <source>
        <dbReference type="Proteomes" id="UP000001492"/>
    </source>
</evidence>
<dbReference type="InterPro" id="IPR000531">
    <property type="entry name" value="Beta-barrel_TonB"/>
</dbReference>
<evidence type="ECO:0000256" key="3">
    <source>
        <dbReference type="ARBA" id="ARBA00023237"/>
    </source>
</evidence>
<geneLocation type="plasmid" evidence="8 9">
    <name>pASTEX01</name>
</geneLocation>
<evidence type="ECO:0000256" key="4">
    <source>
        <dbReference type="RuleBase" id="RU003357"/>
    </source>
</evidence>
<dbReference type="OrthoDB" id="8728606at2"/>